<feature type="region of interest" description="Disordered" evidence="2">
    <location>
        <begin position="16"/>
        <end position="49"/>
    </location>
</feature>
<proteinExistence type="predicted"/>
<sequence length="868" mass="95448">MARIQSKKRRLLGLVKPSSNSTSGLATSPGRSQARAGNLDSTSGTTRMASEGTLARMRRFFHRLKRGPSTTVAMGTNTRTTTDGEAQERDQLNVASAQGAVDIITGGGAEEQRVTSGAAPAQDVVTDQVEPEPTLASAGKVVDAAVIGFDNLDPTSRISKGAVDFVGRVDAAFIGIENLSDRYLKPFRVFNQVVATLTHVHPYAQIALGILTSAAQLIINQANLDKAVSDLLDSMRSVYEFLTEEDNINNIDRMRGTLARLAQAISDSALFIKDYSATKSFWKRAGRNIFFETQTVVDDHVKTLNGLMQQYRDCVVRDIQINTCRIFEDLNLEGMAYAKGAGVNTTKKCLEGTRKEIIKEIISWITDPDVDAPRILWLHGQAGRGKSAIAHTIALWIKDVGGLGSCFCFARDREAERREEKILTTIARDLADRDPAFRRALANAVSKDHSLKTTPDVVQQWRKLILGPLSTVNGMIIGNVVVVIDALDESGPDISREHILSLLASSEAADLPSNFRVLLTSRPLPDIKHALTPAAHVKAVSLEDIPAALAERDIRLYASTELRRLPEIGITEIQSIAQKSDGLFEWARLACRFIKPNRPGRTVMERYLEIMSPSSGGGGALLDAMYRTILEDTVPQDGVTLARFRSAMQQVMSTFEPLQLNVLNEMRKHFPSKDDHFDMTIILEFMAPLLGGITDRHSVVRPLHASFYDFLTDHHRSGVFFLGASTVHSLAFASLHTLCNELKFNICGLESSYCNNSEITDLQKRIHDNISPNLTYSCQYWAYHLEKTMLDSDSSLGNFVKGFIGSEKILFWLETLSLLDGLGHATGALVSTITWLQHQQNCLPLSTAVQPVTACYSSDSMTGKSPPV</sequence>
<dbReference type="InterPro" id="IPR007111">
    <property type="entry name" value="NACHT_NTPase"/>
</dbReference>
<dbReference type="AlphaFoldDB" id="A0A0C9YUJ8"/>
<dbReference type="EMBL" id="KN833765">
    <property type="protein sequence ID" value="KIK20401.1"/>
    <property type="molecule type" value="Genomic_DNA"/>
</dbReference>
<dbReference type="PROSITE" id="PS50837">
    <property type="entry name" value="NACHT"/>
    <property type="match status" value="1"/>
</dbReference>
<organism evidence="4 5">
    <name type="scientific">Pisolithus microcarpus 441</name>
    <dbReference type="NCBI Taxonomy" id="765257"/>
    <lineage>
        <taxon>Eukaryota</taxon>
        <taxon>Fungi</taxon>
        <taxon>Dikarya</taxon>
        <taxon>Basidiomycota</taxon>
        <taxon>Agaricomycotina</taxon>
        <taxon>Agaricomycetes</taxon>
        <taxon>Agaricomycetidae</taxon>
        <taxon>Boletales</taxon>
        <taxon>Sclerodermatineae</taxon>
        <taxon>Pisolithaceae</taxon>
        <taxon>Pisolithus</taxon>
    </lineage>
</organism>
<keyword evidence="1" id="KW-0677">Repeat</keyword>
<feature type="compositionally biased region" description="Polar residues" evidence="2">
    <location>
        <begin position="17"/>
        <end position="31"/>
    </location>
</feature>
<evidence type="ECO:0000259" key="3">
    <source>
        <dbReference type="PROSITE" id="PS50837"/>
    </source>
</evidence>
<evidence type="ECO:0000256" key="1">
    <source>
        <dbReference type="ARBA" id="ARBA00022737"/>
    </source>
</evidence>
<dbReference type="OrthoDB" id="2665447at2759"/>
<keyword evidence="5" id="KW-1185">Reference proteome</keyword>
<dbReference type="PANTHER" id="PTHR10039">
    <property type="entry name" value="AMELOGENIN"/>
    <property type="match status" value="1"/>
</dbReference>
<name>A0A0C9YUJ8_9AGAM</name>
<protein>
    <recommendedName>
        <fullName evidence="3">NACHT domain-containing protein</fullName>
    </recommendedName>
</protein>
<dbReference type="SUPFAM" id="SSF52540">
    <property type="entry name" value="P-loop containing nucleoside triphosphate hydrolases"/>
    <property type="match status" value="1"/>
</dbReference>
<reference evidence="5" key="2">
    <citation type="submission" date="2015-01" db="EMBL/GenBank/DDBJ databases">
        <title>Evolutionary Origins and Diversification of the Mycorrhizal Mutualists.</title>
        <authorList>
            <consortium name="DOE Joint Genome Institute"/>
            <consortium name="Mycorrhizal Genomics Consortium"/>
            <person name="Kohler A."/>
            <person name="Kuo A."/>
            <person name="Nagy L.G."/>
            <person name="Floudas D."/>
            <person name="Copeland A."/>
            <person name="Barry K.W."/>
            <person name="Cichocki N."/>
            <person name="Veneault-Fourrey C."/>
            <person name="LaButti K."/>
            <person name="Lindquist E.A."/>
            <person name="Lipzen A."/>
            <person name="Lundell T."/>
            <person name="Morin E."/>
            <person name="Murat C."/>
            <person name="Riley R."/>
            <person name="Ohm R."/>
            <person name="Sun H."/>
            <person name="Tunlid A."/>
            <person name="Henrissat B."/>
            <person name="Grigoriev I.V."/>
            <person name="Hibbett D.S."/>
            <person name="Martin F."/>
        </authorList>
    </citation>
    <scope>NUCLEOTIDE SEQUENCE [LARGE SCALE GENOMIC DNA]</scope>
    <source>
        <strain evidence="5">441</strain>
    </source>
</reference>
<dbReference type="Proteomes" id="UP000054018">
    <property type="component" value="Unassembled WGS sequence"/>
</dbReference>
<dbReference type="Pfam" id="PF24883">
    <property type="entry name" value="NPHP3_N"/>
    <property type="match status" value="1"/>
</dbReference>
<evidence type="ECO:0000313" key="4">
    <source>
        <dbReference type="EMBL" id="KIK20401.1"/>
    </source>
</evidence>
<reference evidence="4 5" key="1">
    <citation type="submission" date="2014-04" db="EMBL/GenBank/DDBJ databases">
        <authorList>
            <consortium name="DOE Joint Genome Institute"/>
            <person name="Kuo A."/>
            <person name="Kohler A."/>
            <person name="Costa M.D."/>
            <person name="Nagy L.G."/>
            <person name="Floudas D."/>
            <person name="Copeland A."/>
            <person name="Barry K.W."/>
            <person name="Cichocki N."/>
            <person name="Veneault-Fourrey C."/>
            <person name="LaButti K."/>
            <person name="Lindquist E.A."/>
            <person name="Lipzen A."/>
            <person name="Lundell T."/>
            <person name="Morin E."/>
            <person name="Murat C."/>
            <person name="Sun H."/>
            <person name="Tunlid A."/>
            <person name="Henrissat B."/>
            <person name="Grigoriev I.V."/>
            <person name="Hibbett D.S."/>
            <person name="Martin F."/>
            <person name="Nordberg H.P."/>
            <person name="Cantor M.N."/>
            <person name="Hua S.X."/>
        </authorList>
    </citation>
    <scope>NUCLEOTIDE SEQUENCE [LARGE SCALE GENOMIC DNA]</scope>
    <source>
        <strain evidence="4 5">441</strain>
    </source>
</reference>
<accession>A0A0C9YUJ8</accession>
<feature type="domain" description="NACHT" evidence="3">
    <location>
        <begin position="374"/>
        <end position="523"/>
    </location>
</feature>
<dbReference type="HOGENOM" id="CLU_000288_6_0_1"/>
<evidence type="ECO:0000256" key="2">
    <source>
        <dbReference type="SAM" id="MobiDB-lite"/>
    </source>
</evidence>
<dbReference type="InterPro" id="IPR056884">
    <property type="entry name" value="NPHP3-like_N"/>
</dbReference>
<gene>
    <name evidence="4" type="ORF">PISMIDRAFT_12997</name>
</gene>
<dbReference type="PANTHER" id="PTHR10039:SF14">
    <property type="entry name" value="NACHT DOMAIN-CONTAINING PROTEIN"/>
    <property type="match status" value="1"/>
</dbReference>
<dbReference type="InterPro" id="IPR027417">
    <property type="entry name" value="P-loop_NTPase"/>
</dbReference>
<evidence type="ECO:0000313" key="5">
    <source>
        <dbReference type="Proteomes" id="UP000054018"/>
    </source>
</evidence>
<dbReference type="Gene3D" id="3.40.50.300">
    <property type="entry name" value="P-loop containing nucleotide triphosphate hydrolases"/>
    <property type="match status" value="1"/>
</dbReference>
<feature type="compositionally biased region" description="Polar residues" evidence="2">
    <location>
        <begin position="39"/>
        <end position="48"/>
    </location>
</feature>